<feature type="zinc finger region" description="dksA C4-type" evidence="4">
    <location>
        <begin position="88"/>
        <end position="112"/>
    </location>
</feature>
<name>A0A4Y3NAW8_PAEAU</name>
<evidence type="ECO:0000256" key="4">
    <source>
        <dbReference type="PROSITE-ProRule" id="PRU00510"/>
    </source>
</evidence>
<keyword evidence="3" id="KW-0862">Zinc</keyword>
<dbReference type="PANTHER" id="PTHR33823:SF4">
    <property type="entry name" value="GENERAL STRESS PROTEIN 16O"/>
    <property type="match status" value="1"/>
</dbReference>
<evidence type="ECO:0000259" key="5">
    <source>
        <dbReference type="Pfam" id="PF01258"/>
    </source>
</evidence>
<evidence type="ECO:0000313" key="6">
    <source>
        <dbReference type="EMBL" id="GEB18277.1"/>
    </source>
</evidence>
<evidence type="ECO:0000256" key="2">
    <source>
        <dbReference type="ARBA" id="ARBA00022771"/>
    </source>
</evidence>
<evidence type="ECO:0000313" key="7">
    <source>
        <dbReference type="Proteomes" id="UP000317715"/>
    </source>
</evidence>
<feature type="domain" description="Zinc finger DksA/TraR C4-type" evidence="5">
    <location>
        <begin position="83"/>
        <end position="110"/>
    </location>
</feature>
<dbReference type="GO" id="GO:0008270">
    <property type="term" value="F:zinc ion binding"/>
    <property type="evidence" value="ECO:0007669"/>
    <property type="project" value="UniProtKB-KW"/>
</dbReference>
<dbReference type="PANTHER" id="PTHR33823">
    <property type="entry name" value="RNA POLYMERASE-BINDING TRANSCRIPTION FACTOR DKSA-RELATED"/>
    <property type="match status" value="1"/>
</dbReference>
<dbReference type="InterPro" id="IPR037187">
    <property type="entry name" value="DnaK_N"/>
</dbReference>
<dbReference type="SUPFAM" id="SSF109635">
    <property type="entry name" value="DnaK suppressor protein DksA, alpha-hairpin domain"/>
    <property type="match status" value="1"/>
</dbReference>
<gene>
    <name evidence="6" type="ORF">AAU01_10320</name>
</gene>
<sequence>MVDLERFRFLLEEERNRKLELLKSLRSDIASVSLARQDSNVDDEHDPEGSTIAFELSQASALMGQSRLGLEQIEAALVRIADGTYGQCAVCGVPIPEGRLEARPWTPFCVHHASGTR</sequence>
<dbReference type="InterPro" id="IPR000962">
    <property type="entry name" value="Znf_DskA_TraR"/>
</dbReference>
<dbReference type="RefSeq" id="WP_141282289.1">
    <property type="nucleotide sequence ID" value="NZ_BAAAWK010000001.1"/>
</dbReference>
<keyword evidence="2" id="KW-0863">Zinc-finger</keyword>
<organism evidence="6 7">
    <name type="scientific">Paenarthrobacter aurescens</name>
    <name type="common">Arthrobacter aurescens</name>
    <dbReference type="NCBI Taxonomy" id="43663"/>
    <lineage>
        <taxon>Bacteria</taxon>
        <taxon>Bacillati</taxon>
        <taxon>Actinomycetota</taxon>
        <taxon>Actinomycetes</taxon>
        <taxon>Micrococcales</taxon>
        <taxon>Micrococcaceae</taxon>
        <taxon>Paenarthrobacter</taxon>
    </lineage>
</organism>
<protein>
    <submittedName>
        <fullName evidence="6">DnaK suppressor protein</fullName>
    </submittedName>
</protein>
<dbReference type="Pfam" id="PF01258">
    <property type="entry name" value="zf-dskA_traR"/>
    <property type="match status" value="1"/>
</dbReference>
<dbReference type="PROSITE" id="PS51128">
    <property type="entry name" value="ZF_DKSA_2"/>
    <property type="match status" value="1"/>
</dbReference>
<dbReference type="Proteomes" id="UP000317715">
    <property type="component" value="Unassembled WGS sequence"/>
</dbReference>
<dbReference type="OrthoDB" id="1121111at2"/>
<dbReference type="Gene3D" id="1.20.120.910">
    <property type="entry name" value="DksA, coiled-coil domain"/>
    <property type="match status" value="1"/>
</dbReference>
<dbReference type="EMBL" id="BJMD01000005">
    <property type="protein sequence ID" value="GEB18277.1"/>
    <property type="molecule type" value="Genomic_DNA"/>
</dbReference>
<keyword evidence="1" id="KW-0479">Metal-binding</keyword>
<reference evidence="6 7" key="1">
    <citation type="submission" date="2019-06" db="EMBL/GenBank/DDBJ databases">
        <title>Whole genome shotgun sequence of Paenarthrobacter aurescens NBRC 12136.</title>
        <authorList>
            <person name="Hosoyama A."/>
            <person name="Uohara A."/>
            <person name="Ohji S."/>
            <person name="Ichikawa N."/>
        </authorList>
    </citation>
    <scope>NUCLEOTIDE SEQUENCE [LARGE SCALE GENOMIC DNA]</scope>
    <source>
        <strain evidence="6 7">NBRC 12136</strain>
    </source>
</reference>
<evidence type="ECO:0000256" key="3">
    <source>
        <dbReference type="ARBA" id="ARBA00022833"/>
    </source>
</evidence>
<dbReference type="GeneID" id="97300876"/>
<accession>A0A4Y3NAW8</accession>
<proteinExistence type="predicted"/>
<keyword evidence="7" id="KW-1185">Reference proteome</keyword>
<comment type="caution">
    <text evidence="6">The sequence shown here is derived from an EMBL/GenBank/DDBJ whole genome shotgun (WGS) entry which is preliminary data.</text>
</comment>
<evidence type="ECO:0000256" key="1">
    <source>
        <dbReference type="ARBA" id="ARBA00022723"/>
    </source>
</evidence>
<dbReference type="AlphaFoldDB" id="A0A4Y3NAW8"/>
<dbReference type="SUPFAM" id="SSF57716">
    <property type="entry name" value="Glucocorticoid receptor-like (DNA-binding domain)"/>
    <property type="match status" value="1"/>
</dbReference>